<dbReference type="Proteomes" id="UP000036681">
    <property type="component" value="Unplaced"/>
</dbReference>
<proteinExistence type="predicted"/>
<organism evidence="1 2">
    <name type="scientific">Ascaris lumbricoides</name>
    <name type="common">Giant roundworm</name>
    <dbReference type="NCBI Taxonomy" id="6252"/>
    <lineage>
        <taxon>Eukaryota</taxon>
        <taxon>Metazoa</taxon>
        <taxon>Ecdysozoa</taxon>
        <taxon>Nematoda</taxon>
        <taxon>Chromadorea</taxon>
        <taxon>Rhabditida</taxon>
        <taxon>Spirurina</taxon>
        <taxon>Ascaridomorpha</taxon>
        <taxon>Ascaridoidea</taxon>
        <taxon>Ascarididae</taxon>
        <taxon>Ascaris</taxon>
    </lineage>
</organism>
<dbReference type="AlphaFoldDB" id="A0A0M3IXQ7"/>
<evidence type="ECO:0000313" key="2">
    <source>
        <dbReference type="WBParaSite" id="ALUE_0002353501-mRNA-1"/>
    </source>
</evidence>
<sequence length="75" mass="8058">MGGCQGALYSLKKSVSGASERIIIAMGAAKPAKSPATVMVTKFSTYLGDLCSPYPVEWVLEFLEFVMLGMHPQCL</sequence>
<dbReference type="WBParaSite" id="ALUE_0002353501-mRNA-1">
    <property type="protein sequence ID" value="ALUE_0002353501-mRNA-1"/>
    <property type="gene ID" value="ALUE_0002353501"/>
</dbReference>
<keyword evidence="1" id="KW-1185">Reference proteome</keyword>
<reference evidence="2" key="1">
    <citation type="submission" date="2017-02" db="UniProtKB">
        <authorList>
            <consortium name="WormBaseParasite"/>
        </authorList>
    </citation>
    <scope>IDENTIFICATION</scope>
</reference>
<accession>A0A0M3IXQ7</accession>
<name>A0A0M3IXQ7_ASCLU</name>
<evidence type="ECO:0000313" key="1">
    <source>
        <dbReference type="Proteomes" id="UP000036681"/>
    </source>
</evidence>
<protein>
    <submittedName>
        <fullName evidence="2">Uncharacterized protein</fullName>
    </submittedName>
</protein>